<comment type="caution">
    <text evidence="2">The sequence shown here is derived from an EMBL/GenBank/DDBJ whole genome shotgun (WGS) entry which is preliminary data.</text>
</comment>
<dbReference type="Proteomes" id="UP000252519">
    <property type="component" value="Unassembled WGS sequence"/>
</dbReference>
<organism evidence="2 3">
    <name type="scientific">Ancylostoma caninum</name>
    <name type="common">Dog hookworm</name>
    <dbReference type="NCBI Taxonomy" id="29170"/>
    <lineage>
        <taxon>Eukaryota</taxon>
        <taxon>Metazoa</taxon>
        <taxon>Ecdysozoa</taxon>
        <taxon>Nematoda</taxon>
        <taxon>Chromadorea</taxon>
        <taxon>Rhabditida</taxon>
        <taxon>Rhabditina</taxon>
        <taxon>Rhabditomorpha</taxon>
        <taxon>Strongyloidea</taxon>
        <taxon>Ancylostomatidae</taxon>
        <taxon>Ancylostomatinae</taxon>
        <taxon>Ancylostoma</taxon>
    </lineage>
</organism>
<evidence type="ECO:0000313" key="3">
    <source>
        <dbReference type="Proteomes" id="UP000252519"/>
    </source>
</evidence>
<reference evidence="2 3" key="1">
    <citation type="submission" date="2014-10" db="EMBL/GenBank/DDBJ databases">
        <title>Draft genome of the hookworm Ancylostoma caninum.</title>
        <authorList>
            <person name="Mitreva M."/>
        </authorList>
    </citation>
    <scope>NUCLEOTIDE SEQUENCE [LARGE SCALE GENOMIC DNA]</scope>
    <source>
        <strain evidence="2 3">Baltimore</strain>
    </source>
</reference>
<keyword evidence="1" id="KW-0732">Signal</keyword>
<proteinExistence type="predicted"/>
<feature type="signal peptide" evidence="1">
    <location>
        <begin position="1"/>
        <end position="17"/>
    </location>
</feature>
<dbReference type="AlphaFoldDB" id="A0A368GBX8"/>
<name>A0A368GBX8_ANCCA</name>
<evidence type="ECO:0000313" key="2">
    <source>
        <dbReference type="EMBL" id="RCN40789.1"/>
    </source>
</evidence>
<accession>A0A368GBX8</accession>
<feature type="chain" id="PRO_5016852820" evidence="1">
    <location>
        <begin position="18"/>
        <end position="49"/>
    </location>
</feature>
<keyword evidence="3" id="KW-1185">Reference proteome</keyword>
<sequence length="49" mass="5440">MHNSLSALVLFSPSVLFVGELGELAVVNLIVWNHQFLDGIHTNKQPKLL</sequence>
<protein>
    <submittedName>
        <fullName evidence="2">Uncharacterized protein</fullName>
    </submittedName>
</protein>
<dbReference type="EMBL" id="JOJR01000267">
    <property type="protein sequence ID" value="RCN40789.1"/>
    <property type="molecule type" value="Genomic_DNA"/>
</dbReference>
<gene>
    <name evidence="2" type="ORF">ANCCAN_13280</name>
</gene>
<evidence type="ECO:0000256" key="1">
    <source>
        <dbReference type="SAM" id="SignalP"/>
    </source>
</evidence>